<dbReference type="AlphaFoldDB" id="A0A0C3P295"/>
<keyword evidence="2" id="KW-1185">Reference proteome</keyword>
<dbReference type="OrthoDB" id="5599163at2759"/>
<dbReference type="HOGENOM" id="CLU_1603415_0_0_1"/>
<dbReference type="Proteomes" id="UP000054217">
    <property type="component" value="Unassembled WGS sequence"/>
</dbReference>
<protein>
    <submittedName>
        <fullName evidence="1">Uncharacterized protein</fullName>
    </submittedName>
</protein>
<sequence>MELDLDSADWLWPEELKLMTWLILVHEPTFTWDITECRHLDEHYFPLVKIPTILHTPWVQHNIPILSMIHAQVINMIKDCTKSRMYEPSTSAYFSHWFYIVKKDRKSLHLMYPPNRCCPPGYSQQLLEICQALEILQSKGSDMDFPQDYYIYNRVPGVQMGLSPVD</sequence>
<reference evidence="1 2" key="1">
    <citation type="submission" date="2014-04" db="EMBL/GenBank/DDBJ databases">
        <authorList>
            <consortium name="DOE Joint Genome Institute"/>
            <person name="Kuo A."/>
            <person name="Kohler A."/>
            <person name="Costa M.D."/>
            <person name="Nagy L.G."/>
            <person name="Floudas D."/>
            <person name="Copeland A."/>
            <person name="Barry K.W."/>
            <person name="Cichocki N."/>
            <person name="Veneault-Fourrey C."/>
            <person name="LaButti K."/>
            <person name="Lindquist E.A."/>
            <person name="Lipzen A."/>
            <person name="Lundell T."/>
            <person name="Morin E."/>
            <person name="Murat C."/>
            <person name="Sun H."/>
            <person name="Tunlid A."/>
            <person name="Henrissat B."/>
            <person name="Grigoriev I.V."/>
            <person name="Hibbett D.S."/>
            <person name="Martin F."/>
            <person name="Nordberg H.P."/>
            <person name="Cantor M.N."/>
            <person name="Hua S.X."/>
        </authorList>
    </citation>
    <scope>NUCLEOTIDE SEQUENCE [LARGE SCALE GENOMIC DNA]</scope>
    <source>
        <strain evidence="1 2">Marx 270</strain>
    </source>
</reference>
<proteinExistence type="predicted"/>
<dbReference type="EMBL" id="KN831988">
    <property type="protein sequence ID" value="KIO01414.1"/>
    <property type="molecule type" value="Genomic_DNA"/>
</dbReference>
<reference evidence="2" key="2">
    <citation type="submission" date="2015-01" db="EMBL/GenBank/DDBJ databases">
        <title>Evolutionary Origins and Diversification of the Mycorrhizal Mutualists.</title>
        <authorList>
            <consortium name="DOE Joint Genome Institute"/>
            <consortium name="Mycorrhizal Genomics Consortium"/>
            <person name="Kohler A."/>
            <person name="Kuo A."/>
            <person name="Nagy L.G."/>
            <person name="Floudas D."/>
            <person name="Copeland A."/>
            <person name="Barry K.W."/>
            <person name="Cichocki N."/>
            <person name="Veneault-Fourrey C."/>
            <person name="LaButti K."/>
            <person name="Lindquist E.A."/>
            <person name="Lipzen A."/>
            <person name="Lundell T."/>
            <person name="Morin E."/>
            <person name="Murat C."/>
            <person name="Riley R."/>
            <person name="Ohm R."/>
            <person name="Sun H."/>
            <person name="Tunlid A."/>
            <person name="Henrissat B."/>
            <person name="Grigoriev I.V."/>
            <person name="Hibbett D.S."/>
            <person name="Martin F."/>
        </authorList>
    </citation>
    <scope>NUCLEOTIDE SEQUENCE [LARGE SCALE GENOMIC DNA]</scope>
    <source>
        <strain evidence="2">Marx 270</strain>
    </source>
</reference>
<evidence type="ECO:0000313" key="2">
    <source>
        <dbReference type="Proteomes" id="UP000054217"/>
    </source>
</evidence>
<name>A0A0C3P295_PISTI</name>
<dbReference type="InParanoid" id="A0A0C3P295"/>
<organism evidence="1 2">
    <name type="scientific">Pisolithus tinctorius Marx 270</name>
    <dbReference type="NCBI Taxonomy" id="870435"/>
    <lineage>
        <taxon>Eukaryota</taxon>
        <taxon>Fungi</taxon>
        <taxon>Dikarya</taxon>
        <taxon>Basidiomycota</taxon>
        <taxon>Agaricomycotina</taxon>
        <taxon>Agaricomycetes</taxon>
        <taxon>Agaricomycetidae</taxon>
        <taxon>Boletales</taxon>
        <taxon>Sclerodermatineae</taxon>
        <taxon>Pisolithaceae</taxon>
        <taxon>Pisolithus</taxon>
    </lineage>
</organism>
<accession>A0A0C3P295</accession>
<evidence type="ECO:0000313" key="1">
    <source>
        <dbReference type="EMBL" id="KIO01414.1"/>
    </source>
</evidence>
<dbReference type="STRING" id="870435.A0A0C3P295"/>
<gene>
    <name evidence="1" type="ORF">M404DRAFT_28731</name>
</gene>